<comment type="similarity">
    <text evidence="2">Belongs to the threonine synthase family.</text>
</comment>
<evidence type="ECO:0000256" key="2">
    <source>
        <dbReference type="ARBA" id="ARBA00005517"/>
    </source>
</evidence>
<dbReference type="InterPro" id="IPR001926">
    <property type="entry name" value="TrpB-like_PALP"/>
</dbReference>
<dbReference type="InterPro" id="IPR051166">
    <property type="entry name" value="Threonine_Synthase"/>
</dbReference>
<comment type="caution">
    <text evidence="8">The sequence shown here is derived from an EMBL/GenBank/DDBJ whole genome shotgun (WGS) entry which is preliminary data.</text>
</comment>
<dbReference type="SUPFAM" id="SSF53686">
    <property type="entry name" value="Tryptophan synthase beta subunit-like PLP-dependent enzymes"/>
    <property type="match status" value="1"/>
</dbReference>
<sequence>MKFCSTRGGSAGSTFEEAVSRGYAPDGGLYVPEQLPRLSLAELSLWQQLDFPSLQEEILKLFVGDELSAAELSEVVRGSYSCFSAPEIVPVVPLPGMTESTPGQDPPIFIAELFHGPTFCFKDLGLQPLVRLLARLAENRGSKRTFLVSTTGDTGPAAMRAVADAGSSRLRIVVFFPEGQISELQRRQMTTTMSAPDAKVQTARVASFEGGGDDMDLPLKRLGVDSDFAERHGLCGINSYNLGRPVCQMAHYFWSYFRAVDKLGAEMGTPIDIAVPSGALGNLAAGFMARQMGLPLRRLVAGVNSNDITHRTIESGEFHRSEHMEKTLSDAINIQVPYNMERVFYYLTDEDPALVKSWMTEMDTSGKLTLAPEWIERLQAIFGSCRVDDDAMCSAMRRALDEHGYLSDPHTAVGLAAAWAVYCSGKNAELSAPAAVVVLATASPCKFQASVTEAVGATRWAAYQAGPGFPQAARAAMAAQEQPLGRLIAQGSLQESHRAWETEVRLMLENAA</sequence>
<evidence type="ECO:0008006" key="10">
    <source>
        <dbReference type="Google" id="ProtNLM"/>
    </source>
</evidence>
<keyword evidence="9" id="KW-1185">Reference proteome</keyword>
<dbReference type="AlphaFoldDB" id="A0A813E8R1"/>
<evidence type="ECO:0000259" key="6">
    <source>
        <dbReference type="Pfam" id="PF00291"/>
    </source>
</evidence>
<evidence type="ECO:0000259" key="7">
    <source>
        <dbReference type="Pfam" id="PF14821"/>
    </source>
</evidence>
<evidence type="ECO:0000256" key="3">
    <source>
        <dbReference type="ARBA" id="ARBA00022898"/>
    </source>
</evidence>
<dbReference type="Proteomes" id="UP000654075">
    <property type="component" value="Unassembled WGS sequence"/>
</dbReference>
<dbReference type="Gene3D" id="3.40.50.1100">
    <property type="match status" value="2"/>
</dbReference>
<dbReference type="Gene3D" id="3.90.1380.10">
    <property type="entry name" value="Threonine synthase, N-terminal domain"/>
    <property type="match status" value="1"/>
</dbReference>
<feature type="modified residue" description="N6-(pyridoxal phosphate)lysine" evidence="5">
    <location>
        <position position="122"/>
    </location>
</feature>
<evidence type="ECO:0000256" key="4">
    <source>
        <dbReference type="ARBA" id="ARBA00023239"/>
    </source>
</evidence>
<dbReference type="OMA" id="KGYLCEP"/>
<organism evidence="8 9">
    <name type="scientific">Polarella glacialis</name>
    <name type="common">Dinoflagellate</name>
    <dbReference type="NCBI Taxonomy" id="89957"/>
    <lineage>
        <taxon>Eukaryota</taxon>
        <taxon>Sar</taxon>
        <taxon>Alveolata</taxon>
        <taxon>Dinophyceae</taxon>
        <taxon>Suessiales</taxon>
        <taxon>Suessiaceae</taxon>
        <taxon>Polarella</taxon>
    </lineage>
</organism>
<dbReference type="PANTHER" id="PTHR42690">
    <property type="entry name" value="THREONINE SYNTHASE FAMILY MEMBER"/>
    <property type="match status" value="1"/>
</dbReference>
<dbReference type="Pfam" id="PF14821">
    <property type="entry name" value="Thr_synth_N"/>
    <property type="match status" value="1"/>
</dbReference>
<dbReference type="GO" id="GO:0009088">
    <property type="term" value="P:threonine biosynthetic process"/>
    <property type="evidence" value="ECO:0007669"/>
    <property type="project" value="TreeGrafter"/>
</dbReference>
<proteinExistence type="inferred from homology"/>
<evidence type="ECO:0000313" key="8">
    <source>
        <dbReference type="EMBL" id="CAE8593975.1"/>
    </source>
</evidence>
<evidence type="ECO:0000313" key="9">
    <source>
        <dbReference type="Proteomes" id="UP000654075"/>
    </source>
</evidence>
<dbReference type="InterPro" id="IPR004450">
    <property type="entry name" value="Thr_synthase-like"/>
</dbReference>
<dbReference type="PANTHER" id="PTHR42690:SF1">
    <property type="entry name" value="THREONINE SYNTHASE-LIKE 2"/>
    <property type="match status" value="1"/>
</dbReference>
<accession>A0A813E8R1</accession>
<dbReference type="GO" id="GO:0004795">
    <property type="term" value="F:threonine synthase activity"/>
    <property type="evidence" value="ECO:0007669"/>
    <property type="project" value="TreeGrafter"/>
</dbReference>
<keyword evidence="3 5" id="KW-0663">Pyridoxal phosphate</keyword>
<dbReference type="Pfam" id="PF00291">
    <property type="entry name" value="PALP"/>
    <property type="match status" value="1"/>
</dbReference>
<dbReference type="InterPro" id="IPR029144">
    <property type="entry name" value="Thr_synth_N"/>
</dbReference>
<dbReference type="EMBL" id="CAJNNV010006704">
    <property type="protein sequence ID" value="CAE8593975.1"/>
    <property type="molecule type" value="Genomic_DNA"/>
</dbReference>
<feature type="domain" description="Threonine synthase N-terminal" evidence="7">
    <location>
        <begin position="2"/>
        <end position="80"/>
    </location>
</feature>
<keyword evidence="4" id="KW-0456">Lyase</keyword>
<dbReference type="InterPro" id="IPR037158">
    <property type="entry name" value="Thr_synth_N_sf"/>
</dbReference>
<evidence type="ECO:0000256" key="5">
    <source>
        <dbReference type="PIRSR" id="PIRSR604450-51"/>
    </source>
</evidence>
<gene>
    <name evidence="8" type="ORF">PGLA1383_LOCUS12552</name>
</gene>
<reference evidence="8" key="1">
    <citation type="submission" date="2021-02" db="EMBL/GenBank/DDBJ databases">
        <authorList>
            <person name="Dougan E. K."/>
            <person name="Rhodes N."/>
            <person name="Thang M."/>
            <person name="Chan C."/>
        </authorList>
    </citation>
    <scope>NUCLEOTIDE SEQUENCE</scope>
</reference>
<dbReference type="InterPro" id="IPR036052">
    <property type="entry name" value="TrpB-like_PALP_sf"/>
</dbReference>
<comment type="cofactor">
    <cofactor evidence="1 5">
        <name>pyridoxal 5'-phosphate</name>
        <dbReference type="ChEBI" id="CHEBI:597326"/>
    </cofactor>
</comment>
<protein>
    <recommendedName>
        <fullName evidence="10">Threonine synthase</fullName>
    </recommendedName>
</protein>
<dbReference type="OrthoDB" id="5203861at2759"/>
<evidence type="ECO:0000256" key="1">
    <source>
        <dbReference type="ARBA" id="ARBA00001933"/>
    </source>
</evidence>
<feature type="domain" description="Tryptophan synthase beta chain-like PALP" evidence="6">
    <location>
        <begin position="90"/>
        <end position="440"/>
    </location>
</feature>
<name>A0A813E8R1_POLGL</name>
<dbReference type="NCBIfam" id="TIGR00260">
    <property type="entry name" value="thrC"/>
    <property type="match status" value="1"/>
</dbReference>